<keyword evidence="1" id="KW-0812">Transmembrane</keyword>
<reference evidence="2 3" key="1">
    <citation type="submission" date="2021-06" db="EMBL/GenBank/DDBJ databases">
        <title>Bradyrhizobium sp. S2-11-4 Genome sequencing.</title>
        <authorList>
            <person name="Jin L."/>
        </authorList>
    </citation>
    <scope>NUCLEOTIDE SEQUENCE [LARGE SCALE GENOMIC DNA]</scope>
    <source>
        <strain evidence="2 3">S2-11-4</strain>
    </source>
</reference>
<keyword evidence="1" id="KW-1133">Transmembrane helix</keyword>
<evidence type="ECO:0000313" key="3">
    <source>
        <dbReference type="Proteomes" id="UP000676951"/>
    </source>
</evidence>
<organism evidence="2 3">
    <name type="scientific">Bradyrhizobium sediminis</name>
    <dbReference type="NCBI Taxonomy" id="2840469"/>
    <lineage>
        <taxon>Bacteria</taxon>
        <taxon>Pseudomonadati</taxon>
        <taxon>Pseudomonadota</taxon>
        <taxon>Alphaproteobacteria</taxon>
        <taxon>Hyphomicrobiales</taxon>
        <taxon>Nitrobacteraceae</taxon>
        <taxon>Bradyrhizobium</taxon>
    </lineage>
</organism>
<name>A0A975P4G2_9BRAD</name>
<gene>
    <name evidence="2" type="ORF">KMZ93_11400</name>
</gene>
<keyword evidence="3" id="KW-1185">Reference proteome</keyword>
<protein>
    <submittedName>
        <fullName evidence="2">Uncharacterized protein</fullName>
    </submittedName>
</protein>
<dbReference type="Proteomes" id="UP000676951">
    <property type="component" value="Chromosome"/>
</dbReference>
<keyword evidence="1" id="KW-0472">Membrane</keyword>
<dbReference type="RefSeq" id="WP_215606165.1">
    <property type="nucleotide sequence ID" value="NZ_CP076136.1"/>
</dbReference>
<evidence type="ECO:0000313" key="2">
    <source>
        <dbReference type="EMBL" id="QWG25429.1"/>
    </source>
</evidence>
<dbReference type="AlphaFoldDB" id="A0A975P4G2"/>
<proteinExistence type="predicted"/>
<accession>A0A975P4G2</accession>
<dbReference type="EMBL" id="CP076136">
    <property type="protein sequence ID" value="QWG25429.1"/>
    <property type="molecule type" value="Genomic_DNA"/>
</dbReference>
<evidence type="ECO:0000256" key="1">
    <source>
        <dbReference type="SAM" id="Phobius"/>
    </source>
</evidence>
<feature type="transmembrane region" description="Helical" evidence="1">
    <location>
        <begin position="32"/>
        <end position="52"/>
    </location>
</feature>
<sequence length="61" mass="6627">MLALVLLSASLPSIFCAGCATFLAYKERRQWVWFAGLSVLAGIGAIGVLQMVQLWRFAGHS</sequence>